<comment type="cofactor">
    <cofactor evidence="1">
        <name>Mg(2+)</name>
        <dbReference type="ChEBI" id="CHEBI:18420"/>
    </cofactor>
</comment>
<protein>
    <submittedName>
        <fullName evidence="8">Isocitrate dehydrogenase [NADP] 2</fullName>
    </submittedName>
</protein>
<dbReference type="STRING" id="667725.A0A0L0G9U0"/>
<name>A0A0L0G9U0_9EUKA</name>
<dbReference type="SUPFAM" id="SSF53659">
    <property type="entry name" value="Isocitrate/Isopropylmalate dehydrogenase-like"/>
    <property type="match status" value="1"/>
</dbReference>
<evidence type="ECO:0000256" key="6">
    <source>
        <dbReference type="ARBA" id="ARBA00022857"/>
    </source>
</evidence>
<dbReference type="OrthoDB" id="408849at2759"/>
<dbReference type="PANTHER" id="PTHR36999">
    <property type="entry name" value="ISOCITRATE DEHYDROGENASE [NADP]"/>
    <property type="match status" value="1"/>
</dbReference>
<evidence type="ECO:0000256" key="1">
    <source>
        <dbReference type="ARBA" id="ARBA00001946"/>
    </source>
</evidence>
<keyword evidence="3" id="KW-0816">Tricarboxylic acid cycle</keyword>
<evidence type="ECO:0000256" key="5">
    <source>
        <dbReference type="ARBA" id="ARBA00022842"/>
    </source>
</evidence>
<dbReference type="RefSeq" id="XP_014159699.1">
    <property type="nucleotide sequence ID" value="XM_014304224.1"/>
</dbReference>
<keyword evidence="4" id="KW-0479">Metal-binding</keyword>
<reference evidence="8 9" key="1">
    <citation type="submission" date="2011-02" db="EMBL/GenBank/DDBJ databases">
        <title>The Genome Sequence of Sphaeroforma arctica JP610.</title>
        <authorList>
            <consortium name="The Broad Institute Genome Sequencing Platform"/>
            <person name="Russ C."/>
            <person name="Cuomo C."/>
            <person name="Young S.K."/>
            <person name="Zeng Q."/>
            <person name="Gargeya S."/>
            <person name="Alvarado L."/>
            <person name="Berlin A."/>
            <person name="Chapman S.B."/>
            <person name="Chen Z."/>
            <person name="Freedman E."/>
            <person name="Gellesch M."/>
            <person name="Goldberg J."/>
            <person name="Griggs A."/>
            <person name="Gujja S."/>
            <person name="Heilman E."/>
            <person name="Heiman D."/>
            <person name="Howarth C."/>
            <person name="Mehta T."/>
            <person name="Neiman D."/>
            <person name="Pearson M."/>
            <person name="Roberts A."/>
            <person name="Saif S."/>
            <person name="Shea T."/>
            <person name="Shenoy N."/>
            <person name="Sisk P."/>
            <person name="Stolte C."/>
            <person name="Sykes S."/>
            <person name="White J."/>
            <person name="Yandava C."/>
            <person name="Burger G."/>
            <person name="Gray M.W."/>
            <person name="Holland P.W.H."/>
            <person name="King N."/>
            <person name="Lang F.B.F."/>
            <person name="Roger A.J."/>
            <person name="Ruiz-Trillo I."/>
            <person name="Haas B."/>
            <person name="Nusbaum C."/>
            <person name="Birren B."/>
        </authorList>
    </citation>
    <scope>NUCLEOTIDE SEQUENCE [LARGE SCALE GENOMIC DNA]</scope>
    <source>
        <strain evidence="8 9">JP610</strain>
    </source>
</reference>
<proteinExistence type="predicted"/>
<sequence length="755" mass="82831">MIGHQSIRLLASRKFSSSSRNAAKVVYTYTDEAPALATAGFLPILNKFTNSANVAFEISDISVASRVLALWPDRLSESQRKPDNLAALGELAKTPDANIIKLPNVSASVPQLKACIAELQAKGYDVPSYPQSPTNSEEEVINKTYAKVLGSAVNPVLREGNSDRRAAAPVKAFAQAHPKKMGAWTKDSKTHVAFMKDGDFYGSEKSFVMPKAGSVRMEFENKNGDVKVMKKTTPLLDNEVIDASFMSRAKLAAFVEHELADAKAQDILLSLHLKATMMKVSDPRMFGTVVEVFFKDVFSKHASLFKELGVNANNGFGDVLEKIQNAPADVQKQVLADVDAAYKSGPSLAYVNSDKGITNLHVPSDVIVDASMPVVIRDSGKMYNKAGNLQDTKCVIPDRCYARVFQTAVDFVKQNGQFDAATMGHTSNVGLMAQKAEEYGSHDKTFEMSEAGTMRVINENDGSVVFEHQVEQGDIWRMCQTKDIPIKDWVKLAVNRARASNTPAIFWLDPNRPHDANLIKKVNEYLPEHNAEGLDITIETPEKACWVSMERAMAGKDTISVTGNVLRDYNTDLFPILELASSSKMLSIVPLLAGGGLYETGAGGSAPKHVQQFLEEGHLRWDSLGEYLATAVSLEELGVKSGNEKVTQLGECLNEAVAQWLNNNKGPSRKVNEIDNRGSVYYLALYWAEAMAKKDKSFTKMATALRENEAKITQELIDCQGKPQDIGGYYLPDKEMTEKAMRPSATLNAIIDSAY</sequence>
<evidence type="ECO:0000313" key="8">
    <source>
        <dbReference type="EMBL" id="KNC85797.1"/>
    </source>
</evidence>
<dbReference type="NCBIfam" id="TIGR00178">
    <property type="entry name" value="monomer_idh"/>
    <property type="match status" value="1"/>
</dbReference>
<dbReference type="GO" id="GO:0006097">
    <property type="term" value="P:glyoxylate cycle"/>
    <property type="evidence" value="ECO:0007669"/>
    <property type="project" value="UniProtKB-KW"/>
</dbReference>
<evidence type="ECO:0000256" key="7">
    <source>
        <dbReference type="ARBA" id="ARBA00023002"/>
    </source>
</evidence>
<evidence type="ECO:0000313" key="9">
    <source>
        <dbReference type="Proteomes" id="UP000054560"/>
    </source>
</evidence>
<dbReference type="Pfam" id="PF03971">
    <property type="entry name" value="IDH"/>
    <property type="match status" value="1"/>
</dbReference>
<gene>
    <name evidence="8" type="ORF">SARC_02022</name>
</gene>
<evidence type="ECO:0000256" key="3">
    <source>
        <dbReference type="ARBA" id="ARBA00022532"/>
    </source>
</evidence>
<dbReference type="GeneID" id="25902526"/>
<dbReference type="GO" id="GO:0046872">
    <property type="term" value="F:metal ion binding"/>
    <property type="evidence" value="ECO:0007669"/>
    <property type="project" value="UniProtKB-KW"/>
</dbReference>
<dbReference type="EMBL" id="KQ241683">
    <property type="protein sequence ID" value="KNC85797.1"/>
    <property type="molecule type" value="Genomic_DNA"/>
</dbReference>
<dbReference type="PIRSF" id="PIRSF009407">
    <property type="entry name" value="IDH_monmr"/>
    <property type="match status" value="1"/>
</dbReference>
<dbReference type="GO" id="GO:0004450">
    <property type="term" value="F:isocitrate dehydrogenase (NADP+) activity"/>
    <property type="evidence" value="ECO:0007669"/>
    <property type="project" value="InterPro"/>
</dbReference>
<dbReference type="AlphaFoldDB" id="A0A0L0G9U0"/>
<dbReference type="GO" id="GO:0006099">
    <property type="term" value="P:tricarboxylic acid cycle"/>
    <property type="evidence" value="ECO:0007669"/>
    <property type="project" value="UniProtKB-KW"/>
</dbReference>
<accession>A0A0L0G9U0</accession>
<dbReference type="PANTHER" id="PTHR36999:SF1">
    <property type="entry name" value="ISOCITRATE DEHYDROGENASE (NADP(+))"/>
    <property type="match status" value="1"/>
</dbReference>
<evidence type="ECO:0000256" key="4">
    <source>
        <dbReference type="ARBA" id="ARBA00022723"/>
    </source>
</evidence>
<keyword evidence="9" id="KW-1185">Reference proteome</keyword>
<dbReference type="Proteomes" id="UP000054560">
    <property type="component" value="Unassembled WGS sequence"/>
</dbReference>
<organism evidence="8 9">
    <name type="scientific">Sphaeroforma arctica JP610</name>
    <dbReference type="NCBI Taxonomy" id="667725"/>
    <lineage>
        <taxon>Eukaryota</taxon>
        <taxon>Ichthyosporea</taxon>
        <taxon>Ichthyophonida</taxon>
        <taxon>Sphaeroforma</taxon>
    </lineage>
</organism>
<keyword evidence="2" id="KW-0329">Glyoxylate bypass</keyword>
<evidence type="ECO:0000256" key="2">
    <source>
        <dbReference type="ARBA" id="ARBA00022435"/>
    </source>
</evidence>
<dbReference type="Gene3D" id="3.40.718.10">
    <property type="entry name" value="Isopropylmalate Dehydrogenase"/>
    <property type="match status" value="1"/>
</dbReference>
<keyword evidence="5" id="KW-0460">Magnesium</keyword>
<dbReference type="InterPro" id="IPR004436">
    <property type="entry name" value="Isocitrate_DH_NADP_mono"/>
</dbReference>
<keyword evidence="6" id="KW-0521">NADP</keyword>
<dbReference type="eggNOG" id="ENOG502QSXJ">
    <property type="taxonomic scope" value="Eukaryota"/>
</dbReference>
<keyword evidence="7" id="KW-0560">Oxidoreductase</keyword>